<evidence type="ECO:0000256" key="5">
    <source>
        <dbReference type="ARBA" id="ARBA00022723"/>
    </source>
</evidence>
<evidence type="ECO:0000313" key="14">
    <source>
        <dbReference type="Proteomes" id="UP000542674"/>
    </source>
</evidence>
<keyword evidence="6" id="KW-0227">DNA damage</keyword>
<dbReference type="PANTHER" id="PTHR47707">
    <property type="entry name" value="8-OXO-DGTP DIPHOSPHATASE"/>
    <property type="match status" value="1"/>
</dbReference>
<evidence type="ECO:0000256" key="7">
    <source>
        <dbReference type="ARBA" id="ARBA00022801"/>
    </source>
</evidence>
<dbReference type="PRINTS" id="PR00502">
    <property type="entry name" value="NUDIXFAMILY"/>
</dbReference>
<evidence type="ECO:0000256" key="6">
    <source>
        <dbReference type="ARBA" id="ARBA00022763"/>
    </source>
</evidence>
<dbReference type="GO" id="GO:0008413">
    <property type="term" value="F:8-oxo-7,8-dihydroguanosine triphosphate pyrophosphatase activity"/>
    <property type="evidence" value="ECO:0007669"/>
    <property type="project" value="TreeGrafter"/>
</dbReference>
<keyword evidence="8" id="KW-0460">Magnesium</keyword>
<dbReference type="EMBL" id="JACHJS010000001">
    <property type="protein sequence ID" value="MBB4968434.1"/>
    <property type="molecule type" value="Genomic_DNA"/>
</dbReference>
<gene>
    <name evidence="13" type="ORF">F4559_005793</name>
</gene>
<dbReference type="GO" id="GO:0046872">
    <property type="term" value="F:metal ion binding"/>
    <property type="evidence" value="ECO:0007669"/>
    <property type="project" value="UniProtKB-KW"/>
</dbReference>
<dbReference type="Pfam" id="PF00293">
    <property type="entry name" value="NUDIX"/>
    <property type="match status" value="1"/>
</dbReference>
<proteinExistence type="inferred from homology"/>
<evidence type="ECO:0000259" key="12">
    <source>
        <dbReference type="PROSITE" id="PS51462"/>
    </source>
</evidence>
<keyword evidence="3" id="KW-0515">Mutator protein</keyword>
<keyword evidence="9" id="KW-0234">DNA repair</keyword>
<dbReference type="GO" id="GO:0044716">
    <property type="term" value="F:8-oxo-GDP phosphatase activity"/>
    <property type="evidence" value="ECO:0007669"/>
    <property type="project" value="TreeGrafter"/>
</dbReference>
<sequence length="267" mass="28892">MSVVRATALVDVPVATVAGAVVDVGTLGVRVDGGGLLYEGAEFSLVGRSGRVVVTRAGLGGVGVRVVADRSPEFWLGTDVRVTGAGVLVVHEVGWRQPRTVWERVVDVAFWRRIALRLLEDRAARVAKRIEELVEARVVVGAAVVRGDRLLVQQRGFPAEVAGKWELPGGRVEVGEDDRAAVVRECREELGVEVKARQQVGLDVPLKADLLLRVYAADLINGEPVAEEHQGVRWVRVDELADLDWLPADRVLVPALRELLSAQAGHP</sequence>
<evidence type="ECO:0000313" key="13">
    <source>
        <dbReference type="EMBL" id="MBB4968434.1"/>
    </source>
</evidence>
<dbReference type="Proteomes" id="UP000542674">
    <property type="component" value="Unassembled WGS sequence"/>
</dbReference>
<keyword evidence="7 13" id="KW-0378">Hydrolase</keyword>
<evidence type="ECO:0000256" key="10">
    <source>
        <dbReference type="ARBA" id="ARBA00035861"/>
    </source>
</evidence>
<organism evidence="13 14">
    <name type="scientific">Saccharothrix violaceirubra</name>
    <dbReference type="NCBI Taxonomy" id="413306"/>
    <lineage>
        <taxon>Bacteria</taxon>
        <taxon>Bacillati</taxon>
        <taxon>Actinomycetota</taxon>
        <taxon>Actinomycetes</taxon>
        <taxon>Pseudonocardiales</taxon>
        <taxon>Pseudonocardiaceae</taxon>
        <taxon>Saccharothrix</taxon>
    </lineage>
</organism>
<evidence type="ECO:0000256" key="11">
    <source>
        <dbReference type="ARBA" id="ARBA00038905"/>
    </source>
</evidence>
<dbReference type="GO" id="GO:0006281">
    <property type="term" value="P:DNA repair"/>
    <property type="evidence" value="ECO:0007669"/>
    <property type="project" value="UniProtKB-KW"/>
</dbReference>
<name>A0A7W7WYE0_9PSEU</name>
<dbReference type="InterPro" id="IPR000086">
    <property type="entry name" value="NUDIX_hydrolase_dom"/>
</dbReference>
<dbReference type="PANTHER" id="PTHR47707:SF1">
    <property type="entry name" value="NUDIX HYDROLASE FAMILY PROTEIN"/>
    <property type="match status" value="1"/>
</dbReference>
<protein>
    <recommendedName>
        <fullName evidence="11">8-oxo-dGTP diphosphatase</fullName>
        <ecNumber evidence="11">3.6.1.55</ecNumber>
    </recommendedName>
</protein>
<dbReference type="RefSeq" id="WP_184673972.1">
    <property type="nucleotide sequence ID" value="NZ_BAABAI010000028.1"/>
</dbReference>
<dbReference type="EC" id="3.6.1.55" evidence="11"/>
<keyword evidence="14" id="KW-1185">Reference proteome</keyword>
<evidence type="ECO:0000256" key="1">
    <source>
        <dbReference type="ARBA" id="ARBA00001946"/>
    </source>
</evidence>
<accession>A0A7W7WYE0</accession>
<comment type="cofactor">
    <cofactor evidence="1">
        <name>Mg(2+)</name>
        <dbReference type="ChEBI" id="CHEBI:18420"/>
    </cofactor>
</comment>
<dbReference type="InterPro" id="IPR020476">
    <property type="entry name" value="Nudix_hydrolase"/>
</dbReference>
<evidence type="ECO:0000256" key="4">
    <source>
        <dbReference type="ARBA" id="ARBA00022705"/>
    </source>
</evidence>
<dbReference type="CDD" id="cd03425">
    <property type="entry name" value="NUDIX_MutT_NudA_like"/>
    <property type="match status" value="1"/>
</dbReference>
<evidence type="ECO:0000256" key="8">
    <source>
        <dbReference type="ARBA" id="ARBA00022842"/>
    </source>
</evidence>
<dbReference type="GO" id="GO:0006260">
    <property type="term" value="P:DNA replication"/>
    <property type="evidence" value="ECO:0007669"/>
    <property type="project" value="UniProtKB-KW"/>
</dbReference>
<dbReference type="InterPro" id="IPR015797">
    <property type="entry name" value="NUDIX_hydrolase-like_dom_sf"/>
</dbReference>
<dbReference type="SUPFAM" id="SSF55811">
    <property type="entry name" value="Nudix"/>
    <property type="match status" value="1"/>
</dbReference>
<evidence type="ECO:0000256" key="3">
    <source>
        <dbReference type="ARBA" id="ARBA00022457"/>
    </source>
</evidence>
<dbReference type="GO" id="GO:0035539">
    <property type="term" value="F:8-oxo-7,8-dihydrodeoxyguanosine triphosphate pyrophosphatase activity"/>
    <property type="evidence" value="ECO:0007669"/>
    <property type="project" value="UniProtKB-EC"/>
</dbReference>
<dbReference type="PROSITE" id="PS51462">
    <property type="entry name" value="NUDIX"/>
    <property type="match status" value="1"/>
</dbReference>
<keyword evidence="4" id="KW-0235">DNA replication</keyword>
<keyword evidence="5" id="KW-0479">Metal-binding</keyword>
<dbReference type="AlphaFoldDB" id="A0A7W7WYE0"/>
<dbReference type="InterPro" id="IPR047127">
    <property type="entry name" value="MutT-like"/>
</dbReference>
<evidence type="ECO:0000256" key="2">
    <source>
        <dbReference type="ARBA" id="ARBA00005582"/>
    </source>
</evidence>
<dbReference type="Gene3D" id="3.90.79.10">
    <property type="entry name" value="Nucleoside Triphosphate Pyrophosphohydrolase"/>
    <property type="match status" value="1"/>
</dbReference>
<evidence type="ECO:0000256" key="9">
    <source>
        <dbReference type="ARBA" id="ARBA00023204"/>
    </source>
</evidence>
<feature type="domain" description="Nudix hydrolase" evidence="12">
    <location>
        <begin position="135"/>
        <end position="260"/>
    </location>
</feature>
<comment type="similarity">
    <text evidence="2">Belongs to the Nudix hydrolase family.</text>
</comment>
<dbReference type="GO" id="GO:0044715">
    <property type="term" value="F:8-oxo-dGDP phosphatase activity"/>
    <property type="evidence" value="ECO:0007669"/>
    <property type="project" value="TreeGrafter"/>
</dbReference>
<comment type="catalytic activity">
    <reaction evidence="10">
        <text>8-oxo-dGTP + H2O = 8-oxo-dGMP + diphosphate + H(+)</text>
        <dbReference type="Rhea" id="RHEA:31575"/>
        <dbReference type="ChEBI" id="CHEBI:15377"/>
        <dbReference type="ChEBI" id="CHEBI:15378"/>
        <dbReference type="ChEBI" id="CHEBI:33019"/>
        <dbReference type="ChEBI" id="CHEBI:63224"/>
        <dbReference type="ChEBI" id="CHEBI:77896"/>
        <dbReference type="EC" id="3.6.1.55"/>
    </reaction>
</comment>
<comment type="caution">
    <text evidence="13">The sequence shown here is derived from an EMBL/GenBank/DDBJ whole genome shotgun (WGS) entry which is preliminary data.</text>
</comment>
<reference evidence="13 14" key="1">
    <citation type="submission" date="2020-08" db="EMBL/GenBank/DDBJ databases">
        <title>Sequencing the genomes of 1000 actinobacteria strains.</title>
        <authorList>
            <person name="Klenk H.-P."/>
        </authorList>
    </citation>
    <scope>NUCLEOTIDE SEQUENCE [LARGE SCALE GENOMIC DNA]</scope>
    <source>
        <strain evidence="13 14">DSM 45084</strain>
    </source>
</reference>